<name>A0A061D8F1_BABBI</name>
<protein>
    <recommendedName>
        <fullName evidence="1">Serine aminopeptidase S33 domain-containing protein</fullName>
    </recommendedName>
</protein>
<dbReference type="GeneID" id="24562561"/>
<sequence length="349" mass="39382">MVLTFHGLNASHSAFDNYCDVLKSCDFTVVTFDLYGHGLSDIPPYEVFGRQYSLDFFVDQALEVLAHLHLEDRKLSIMGISMGCCVAAAFCDRYPDLVEKMVLISPAGLIPRCPFSARLVKMFHCCIPCIPRCIRQRTIMKGTLQQELDDFTNDALWRILVTPNSTACMLGIVKRVPLWSGSQLYRRVGAMGKPTLVIFGEKDDVTPPTCADKFRKYFHNSQVIIFPGVGHQAAYVIPTAIASTCLAFLQLPSNSNVARYSRWLPFSEDGAYIRENERRIGRDADRSQEYVCEEQLGDMESDSTEVSSQRMAYCTPLLKQCAWSWKLTTPLTLVVVREYENSSNDTALF</sequence>
<dbReference type="PRINTS" id="PR00111">
    <property type="entry name" value="ABHYDROLASE"/>
</dbReference>
<evidence type="ECO:0000313" key="2">
    <source>
        <dbReference type="EMBL" id="CDR94020.1"/>
    </source>
</evidence>
<proteinExistence type="predicted"/>
<dbReference type="KEGG" id="bbig:BBBOND_0103365"/>
<gene>
    <name evidence="2" type="ORF">BBBOND_0103365</name>
</gene>
<dbReference type="PANTHER" id="PTHR43798">
    <property type="entry name" value="MONOACYLGLYCEROL LIPASE"/>
    <property type="match status" value="1"/>
</dbReference>
<dbReference type="InterPro" id="IPR000073">
    <property type="entry name" value="AB_hydrolase_1"/>
</dbReference>
<dbReference type="Gene3D" id="3.40.50.1820">
    <property type="entry name" value="alpha/beta hydrolase"/>
    <property type="match status" value="1"/>
</dbReference>
<evidence type="ECO:0000313" key="3">
    <source>
        <dbReference type="Proteomes" id="UP000033188"/>
    </source>
</evidence>
<dbReference type="AlphaFoldDB" id="A0A061D8F1"/>
<dbReference type="InterPro" id="IPR029058">
    <property type="entry name" value="AB_hydrolase_fold"/>
</dbReference>
<dbReference type="STRING" id="5866.A0A061D8F1"/>
<evidence type="ECO:0000259" key="1">
    <source>
        <dbReference type="Pfam" id="PF12146"/>
    </source>
</evidence>
<reference evidence="3" key="1">
    <citation type="journal article" date="2014" name="Nucleic Acids Res.">
        <title>The evolutionary dynamics of variant antigen genes in Babesia reveal a history of genomic innovation underlying host-parasite interaction.</title>
        <authorList>
            <person name="Jackson A.P."/>
            <person name="Otto T.D."/>
            <person name="Darby A."/>
            <person name="Ramaprasad A."/>
            <person name="Xia D."/>
            <person name="Echaide I.E."/>
            <person name="Farber M."/>
            <person name="Gahlot S."/>
            <person name="Gamble J."/>
            <person name="Gupta D."/>
            <person name="Gupta Y."/>
            <person name="Jackson L."/>
            <person name="Malandrin L."/>
            <person name="Malas T.B."/>
            <person name="Moussa E."/>
            <person name="Nair M."/>
            <person name="Reid A.J."/>
            <person name="Sanders M."/>
            <person name="Sharma J."/>
            <person name="Tracey A."/>
            <person name="Quail M.A."/>
            <person name="Weir W."/>
            <person name="Wastling J.M."/>
            <person name="Hall N."/>
            <person name="Willadsen P."/>
            <person name="Lingelbach K."/>
            <person name="Shiels B."/>
            <person name="Tait A."/>
            <person name="Berriman M."/>
            <person name="Allred D.R."/>
            <person name="Pain A."/>
        </authorList>
    </citation>
    <scope>NUCLEOTIDE SEQUENCE [LARGE SCALE GENOMIC DNA]</scope>
    <source>
        <strain evidence="3">Bond</strain>
    </source>
</reference>
<dbReference type="InterPro" id="IPR022742">
    <property type="entry name" value="Hydrolase_4"/>
</dbReference>
<dbReference type="VEuPathDB" id="PiroplasmaDB:BBBOND_0103365"/>
<dbReference type="Pfam" id="PF12146">
    <property type="entry name" value="Hydrolase_4"/>
    <property type="match status" value="1"/>
</dbReference>
<keyword evidence="3" id="KW-1185">Reference proteome</keyword>
<dbReference type="OMA" id="ACHLASY"/>
<dbReference type="Proteomes" id="UP000033188">
    <property type="component" value="Chromosome 1"/>
</dbReference>
<dbReference type="OrthoDB" id="408373at2759"/>
<dbReference type="RefSeq" id="XP_012766206.1">
    <property type="nucleotide sequence ID" value="XM_012910752.1"/>
</dbReference>
<accession>A0A061D8F1</accession>
<organism evidence="2 3">
    <name type="scientific">Babesia bigemina</name>
    <dbReference type="NCBI Taxonomy" id="5866"/>
    <lineage>
        <taxon>Eukaryota</taxon>
        <taxon>Sar</taxon>
        <taxon>Alveolata</taxon>
        <taxon>Apicomplexa</taxon>
        <taxon>Aconoidasida</taxon>
        <taxon>Piroplasmida</taxon>
        <taxon>Babesiidae</taxon>
        <taxon>Babesia</taxon>
    </lineage>
</organism>
<dbReference type="SUPFAM" id="SSF53474">
    <property type="entry name" value="alpha/beta-Hydrolases"/>
    <property type="match status" value="1"/>
</dbReference>
<dbReference type="InterPro" id="IPR050266">
    <property type="entry name" value="AB_hydrolase_sf"/>
</dbReference>
<feature type="domain" description="Serine aminopeptidase S33" evidence="1">
    <location>
        <begin position="2"/>
        <end position="232"/>
    </location>
</feature>
<dbReference type="EMBL" id="LK391707">
    <property type="protein sequence ID" value="CDR94020.1"/>
    <property type="molecule type" value="Genomic_DNA"/>
</dbReference>